<name>A0A9J6CI18_POLVA</name>
<sequence length="131" mass="14438">MKFAIVALAFIGFCSAAVDPKDAEATIVDGSEKVAEYFIPTGYDYKFKTSNDIEKSEIADLGKNIVTEKFVSSSKDVHYQISLPLRKTIKVTYQAGAGIGFFPRSEEIPSAIIDAIELNLKNPPEDSEKKR</sequence>
<dbReference type="EMBL" id="JADBJN010000001">
    <property type="protein sequence ID" value="KAG5681589.1"/>
    <property type="molecule type" value="Genomic_DNA"/>
</dbReference>
<gene>
    <name evidence="2" type="ORF">PVAND_011005</name>
</gene>
<feature type="chain" id="PRO_5039899585" evidence="1">
    <location>
        <begin position="17"/>
        <end position="131"/>
    </location>
</feature>
<evidence type="ECO:0000256" key="1">
    <source>
        <dbReference type="SAM" id="SignalP"/>
    </source>
</evidence>
<keyword evidence="1" id="KW-0732">Signal</keyword>
<evidence type="ECO:0000313" key="3">
    <source>
        <dbReference type="Proteomes" id="UP001107558"/>
    </source>
</evidence>
<evidence type="ECO:0000313" key="2">
    <source>
        <dbReference type="EMBL" id="KAG5681589.1"/>
    </source>
</evidence>
<dbReference type="AlphaFoldDB" id="A0A9J6CI18"/>
<dbReference type="Proteomes" id="UP001107558">
    <property type="component" value="Chromosome 1"/>
</dbReference>
<comment type="caution">
    <text evidence="2">The sequence shown here is derived from an EMBL/GenBank/DDBJ whole genome shotgun (WGS) entry which is preliminary data.</text>
</comment>
<keyword evidence="3" id="KW-1185">Reference proteome</keyword>
<organism evidence="2 3">
    <name type="scientific">Polypedilum vanderplanki</name>
    <name type="common">Sleeping chironomid midge</name>
    <dbReference type="NCBI Taxonomy" id="319348"/>
    <lineage>
        <taxon>Eukaryota</taxon>
        <taxon>Metazoa</taxon>
        <taxon>Ecdysozoa</taxon>
        <taxon>Arthropoda</taxon>
        <taxon>Hexapoda</taxon>
        <taxon>Insecta</taxon>
        <taxon>Pterygota</taxon>
        <taxon>Neoptera</taxon>
        <taxon>Endopterygota</taxon>
        <taxon>Diptera</taxon>
        <taxon>Nematocera</taxon>
        <taxon>Chironomoidea</taxon>
        <taxon>Chironomidae</taxon>
        <taxon>Chironominae</taxon>
        <taxon>Polypedilum</taxon>
        <taxon>Polypedilum</taxon>
    </lineage>
</organism>
<accession>A0A9J6CI18</accession>
<dbReference type="OrthoDB" id="8123782at2759"/>
<feature type="signal peptide" evidence="1">
    <location>
        <begin position="1"/>
        <end position="16"/>
    </location>
</feature>
<proteinExistence type="predicted"/>
<reference evidence="2" key="1">
    <citation type="submission" date="2021-03" db="EMBL/GenBank/DDBJ databases">
        <title>Chromosome level genome of the anhydrobiotic midge Polypedilum vanderplanki.</title>
        <authorList>
            <person name="Yoshida Y."/>
            <person name="Kikawada T."/>
            <person name="Gusev O."/>
        </authorList>
    </citation>
    <scope>NUCLEOTIDE SEQUENCE</scope>
    <source>
        <strain evidence="2">NIAS01</strain>
        <tissue evidence="2">Whole body or cell culture</tissue>
    </source>
</reference>
<protein>
    <submittedName>
        <fullName evidence="2">Uncharacterized protein</fullName>
    </submittedName>
</protein>